<dbReference type="Proteomes" id="UP001149079">
    <property type="component" value="Unassembled WGS sequence"/>
</dbReference>
<reference evidence="2" key="1">
    <citation type="submission" date="2022-11" db="EMBL/GenBank/DDBJ databases">
        <authorList>
            <person name="Petersen C."/>
        </authorList>
    </citation>
    <scope>NUCLEOTIDE SEQUENCE</scope>
    <source>
        <strain evidence="2">IBT 22155</strain>
    </source>
</reference>
<gene>
    <name evidence="2" type="ORF">N7515_008598</name>
</gene>
<protein>
    <submittedName>
        <fullName evidence="2">Uncharacterized protein</fullName>
    </submittedName>
</protein>
<comment type="caution">
    <text evidence="2">The sequence shown here is derived from an EMBL/GenBank/DDBJ whole genome shotgun (WGS) entry which is preliminary data.</text>
</comment>
<dbReference type="EMBL" id="JAPQKL010000006">
    <property type="protein sequence ID" value="KAJ5124773.1"/>
    <property type="molecule type" value="Genomic_DNA"/>
</dbReference>
<evidence type="ECO:0000313" key="3">
    <source>
        <dbReference type="Proteomes" id="UP001149079"/>
    </source>
</evidence>
<evidence type="ECO:0000313" key="2">
    <source>
        <dbReference type="EMBL" id="KAJ5124773.1"/>
    </source>
</evidence>
<feature type="region of interest" description="Disordered" evidence="1">
    <location>
        <begin position="37"/>
        <end position="61"/>
    </location>
</feature>
<keyword evidence="3" id="KW-1185">Reference proteome</keyword>
<sequence length="61" mass="6672">MTSSVGPEQDLAAYREIEGNNERLMLGNSNLWSQESDISELSSQAVGTMRPTENGSRRSSP</sequence>
<organism evidence="2 3">
    <name type="scientific">Penicillium bovifimosum</name>
    <dbReference type="NCBI Taxonomy" id="126998"/>
    <lineage>
        <taxon>Eukaryota</taxon>
        <taxon>Fungi</taxon>
        <taxon>Dikarya</taxon>
        <taxon>Ascomycota</taxon>
        <taxon>Pezizomycotina</taxon>
        <taxon>Eurotiomycetes</taxon>
        <taxon>Eurotiomycetidae</taxon>
        <taxon>Eurotiales</taxon>
        <taxon>Aspergillaceae</taxon>
        <taxon>Penicillium</taxon>
    </lineage>
</organism>
<reference evidence="2" key="2">
    <citation type="journal article" date="2023" name="IMA Fungus">
        <title>Comparative genomic study of the Penicillium genus elucidates a diverse pangenome and 15 lateral gene transfer events.</title>
        <authorList>
            <person name="Petersen C."/>
            <person name="Sorensen T."/>
            <person name="Nielsen M.R."/>
            <person name="Sondergaard T.E."/>
            <person name="Sorensen J.L."/>
            <person name="Fitzpatrick D.A."/>
            <person name="Frisvad J.C."/>
            <person name="Nielsen K.L."/>
        </authorList>
    </citation>
    <scope>NUCLEOTIDE SEQUENCE</scope>
    <source>
        <strain evidence="2">IBT 22155</strain>
    </source>
</reference>
<proteinExistence type="predicted"/>
<dbReference type="GeneID" id="81408512"/>
<evidence type="ECO:0000256" key="1">
    <source>
        <dbReference type="SAM" id="MobiDB-lite"/>
    </source>
</evidence>
<dbReference type="AlphaFoldDB" id="A0A9W9GN90"/>
<accession>A0A9W9GN90</accession>
<name>A0A9W9GN90_9EURO</name>
<dbReference type="RefSeq" id="XP_056519172.1">
    <property type="nucleotide sequence ID" value="XM_056669342.1"/>
</dbReference>